<name>A0AAV9ZBR8_9AGAR</name>
<proteinExistence type="predicted"/>
<sequence>MCRGSLPRNAALHKLKASFCAAMSSTSSNLSPTLSAITVLPNELLVYVLGIVIFAGSPPFSTFNRRRVDCSAICQFWRNLVLAQAQFWTWLVIERDSRVEFLDLCLSRAGNDAPLSIEVAGSPRTSKNRRPWVGMDIGPIIPLDTYLEMLTTMFMSRAHRVRRIEIRAQVFAEWDAVFQTFASFSLSALQEVASSIDTCTYWGQRYGKIEHCVWGLPFRAQLKQVFPVFADTTLFSHLLDLKLDTISLDDTTLFLPALKSAVSLERLCARSVIVPSPMDNVIVELPALQRFTIYAAQDTALAWLACLSLPAVTYFSADLAYDDASSALHVSCKQFLSRVRKLDYHTSSTDIGTPDVWRDLEAVEEISGTWSVVGSRELERLLAEGNYPNLRDVHFSHSMTTTSAESLFQARAHLPPIAIVARQDDDDGWHQQQFTVNANQETVAVPYQQGWETGTNW</sequence>
<dbReference type="AlphaFoldDB" id="A0AAV9ZBR8"/>
<dbReference type="EMBL" id="JAWWNJ010000167">
    <property type="protein sequence ID" value="KAK6977626.1"/>
    <property type="molecule type" value="Genomic_DNA"/>
</dbReference>
<comment type="caution">
    <text evidence="1">The sequence shown here is derived from an EMBL/GenBank/DDBJ whole genome shotgun (WGS) entry which is preliminary data.</text>
</comment>
<accession>A0AAV9ZBR8</accession>
<organism evidence="1 2">
    <name type="scientific">Favolaschia claudopus</name>
    <dbReference type="NCBI Taxonomy" id="2862362"/>
    <lineage>
        <taxon>Eukaryota</taxon>
        <taxon>Fungi</taxon>
        <taxon>Dikarya</taxon>
        <taxon>Basidiomycota</taxon>
        <taxon>Agaricomycotina</taxon>
        <taxon>Agaricomycetes</taxon>
        <taxon>Agaricomycetidae</taxon>
        <taxon>Agaricales</taxon>
        <taxon>Marasmiineae</taxon>
        <taxon>Mycenaceae</taxon>
        <taxon>Favolaschia</taxon>
    </lineage>
</organism>
<dbReference type="Proteomes" id="UP001362999">
    <property type="component" value="Unassembled WGS sequence"/>
</dbReference>
<reference evidence="1 2" key="1">
    <citation type="journal article" date="2024" name="J Genomics">
        <title>Draft genome sequencing and assembly of Favolaschia claudopus CIRM-BRFM 2984 isolated from oak limbs.</title>
        <authorList>
            <person name="Navarro D."/>
            <person name="Drula E."/>
            <person name="Chaduli D."/>
            <person name="Cazenave R."/>
            <person name="Ahrendt S."/>
            <person name="Wang J."/>
            <person name="Lipzen A."/>
            <person name="Daum C."/>
            <person name="Barry K."/>
            <person name="Grigoriev I.V."/>
            <person name="Favel A."/>
            <person name="Rosso M.N."/>
            <person name="Martin F."/>
        </authorList>
    </citation>
    <scope>NUCLEOTIDE SEQUENCE [LARGE SCALE GENOMIC DNA]</scope>
    <source>
        <strain evidence="1 2">CIRM-BRFM 2984</strain>
    </source>
</reference>
<gene>
    <name evidence="1" type="ORF">R3P38DRAFT_3237039</name>
</gene>
<evidence type="ECO:0000313" key="2">
    <source>
        <dbReference type="Proteomes" id="UP001362999"/>
    </source>
</evidence>
<evidence type="ECO:0000313" key="1">
    <source>
        <dbReference type="EMBL" id="KAK6977626.1"/>
    </source>
</evidence>
<evidence type="ECO:0008006" key="3">
    <source>
        <dbReference type="Google" id="ProtNLM"/>
    </source>
</evidence>
<protein>
    <recommendedName>
        <fullName evidence="3">F-box domain-containing protein</fullName>
    </recommendedName>
</protein>
<keyword evidence="2" id="KW-1185">Reference proteome</keyword>